<sequence>MKMIRGVERLSCKDKLRELDLFSLERRRLRGDLIEAFQSLKRAYKKDGVELFTRASSDGTKDFQLQLNIVYNLRNDNRRFVQGAFTNLLAVLIQSVDMKLDLIPTIVPKTALRILKFPVEKRSIFENDEVGDGVIEQLGEHWHPAKINPPQSFRSFDKETKHAEPLLRRREDRQHSIPIPYELPLEDAIMLPFHENHDKKHEATGAQDGKPEQQEMDMRGKQWYVQAPFRYWKAAIRSPWCLLFSQPVFIGEVLQASGHLRGPPLDLLQQVHVLLMLGAPELDAVLQLGTYKSGVEGENHLPQPAGHDSDAVQDAIGFLGCQCTLPAHVELLINQHLQVLLLSTALYPFFAHSVFVHRIALTHVQDLALGLVEFDEVITRPFLKPVKVLLDGTPSHQHVDRTTQVHVIGKLTEGVLNANIYVNNTDVKQYQSQYQPLRNTTHHCLPLGH</sequence>
<gene>
    <name evidence="1" type="ORF">llap_2217</name>
</gene>
<accession>A0A2I0UN77</accession>
<proteinExistence type="predicted"/>
<dbReference type="Proteomes" id="UP000233556">
    <property type="component" value="Unassembled WGS sequence"/>
</dbReference>
<keyword evidence="2" id="KW-1185">Reference proteome</keyword>
<dbReference type="OrthoDB" id="418242at2759"/>
<reference evidence="2" key="2">
    <citation type="submission" date="2017-12" db="EMBL/GenBank/DDBJ databases">
        <title>Genome sequence of the Bar-tailed Godwit (Limosa lapponica baueri).</title>
        <authorList>
            <person name="Lima N.C.B."/>
            <person name="Parody-Merino A.M."/>
            <person name="Battley P.F."/>
            <person name="Fidler A.E."/>
            <person name="Prosdocimi F."/>
        </authorList>
    </citation>
    <scope>NUCLEOTIDE SEQUENCE [LARGE SCALE GENOMIC DNA]</scope>
</reference>
<organism evidence="1 2">
    <name type="scientific">Limosa lapponica baueri</name>
    <dbReference type="NCBI Taxonomy" id="1758121"/>
    <lineage>
        <taxon>Eukaryota</taxon>
        <taxon>Metazoa</taxon>
        <taxon>Chordata</taxon>
        <taxon>Craniata</taxon>
        <taxon>Vertebrata</taxon>
        <taxon>Euteleostomi</taxon>
        <taxon>Archelosauria</taxon>
        <taxon>Archosauria</taxon>
        <taxon>Dinosauria</taxon>
        <taxon>Saurischia</taxon>
        <taxon>Theropoda</taxon>
        <taxon>Coelurosauria</taxon>
        <taxon>Aves</taxon>
        <taxon>Neognathae</taxon>
        <taxon>Neoaves</taxon>
        <taxon>Charadriiformes</taxon>
        <taxon>Scolopacidae</taxon>
        <taxon>Limosa</taxon>
    </lineage>
</organism>
<reference evidence="2" key="1">
    <citation type="submission" date="2017-11" db="EMBL/GenBank/DDBJ databases">
        <authorList>
            <person name="Lima N.C."/>
            <person name="Parody-Merino A.M."/>
            <person name="Battley P.F."/>
            <person name="Fidler A.E."/>
            <person name="Prosdocimi F."/>
        </authorList>
    </citation>
    <scope>NUCLEOTIDE SEQUENCE [LARGE SCALE GENOMIC DNA]</scope>
</reference>
<evidence type="ECO:0000313" key="1">
    <source>
        <dbReference type="EMBL" id="PKU47477.1"/>
    </source>
</evidence>
<dbReference type="AlphaFoldDB" id="A0A2I0UN77"/>
<name>A0A2I0UN77_LIMLA</name>
<evidence type="ECO:0000313" key="2">
    <source>
        <dbReference type="Proteomes" id="UP000233556"/>
    </source>
</evidence>
<protein>
    <submittedName>
        <fullName evidence="1">Uncharacterized protein</fullName>
    </submittedName>
</protein>
<dbReference type="EMBL" id="KZ505677">
    <property type="protein sequence ID" value="PKU47477.1"/>
    <property type="molecule type" value="Genomic_DNA"/>
</dbReference>